<keyword evidence="4" id="KW-1185">Reference proteome</keyword>
<dbReference type="PROSITE" id="PS00022">
    <property type="entry name" value="EGF_1"/>
    <property type="match status" value="1"/>
</dbReference>
<dbReference type="InterPro" id="IPR027417">
    <property type="entry name" value="P-loop_NTPase"/>
</dbReference>
<name>A0A1A9Z0J1_GLOPL</name>
<dbReference type="PROSITE" id="PS50026">
    <property type="entry name" value="EGF_3"/>
    <property type="match status" value="1"/>
</dbReference>
<dbReference type="STRING" id="7398.A0A1A9Z0J1"/>
<organism evidence="3 4">
    <name type="scientific">Glossina pallidipes</name>
    <name type="common">Tsetse fly</name>
    <dbReference type="NCBI Taxonomy" id="7398"/>
    <lineage>
        <taxon>Eukaryota</taxon>
        <taxon>Metazoa</taxon>
        <taxon>Ecdysozoa</taxon>
        <taxon>Arthropoda</taxon>
        <taxon>Hexapoda</taxon>
        <taxon>Insecta</taxon>
        <taxon>Pterygota</taxon>
        <taxon>Neoptera</taxon>
        <taxon>Endopterygota</taxon>
        <taxon>Diptera</taxon>
        <taxon>Brachycera</taxon>
        <taxon>Muscomorpha</taxon>
        <taxon>Hippoboscoidea</taxon>
        <taxon>Glossinidae</taxon>
        <taxon>Glossina</taxon>
    </lineage>
</organism>
<dbReference type="Pfam" id="PF00071">
    <property type="entry name" value="Ras"/>
    <property type="match status" value="1"/>
</dbReference>
<dbReference type="AlphaFoldDB" id="A0A1A9Z0J1"/>
<dbReference type="InterPro" id="IPR001806">
    <property type="entry name" value="Small_GTPase"/>
</dbReference>
<accession>A0A1A9Z0J1</accession>
<evidence type="ECO:0000313" key="3">
    <source>
        <dbReference type="EnsemblMetazoa" id="GPAI000331-PA"/>
    </source>
</evidence>
<evidence type="ECO:0000256" key="1">
    <source>
        <dbReference type="PROSITE-ProRule" id="PRU00076"/>
    </source>
</evidence>
<reference evidence="3" key="2">
    <citation type="submission" date="2020-05" db="UniProtKB">
        <authorList>
            <consortium name="EnsemblMetazoa"/>
        </authorList>
    </citation>
    <scope>IDENTIFICATION</scope>
    <source>
        <strain evidence="3">IAEA</strain>
    </source>
</reference>
<evidence type="ECO:0000313" key="4">
    <source>
        <dbReference type="Proteomes" id="UP000092445"/>
    </source>
</evidence>
<dbReference type="InterPro" id="IPR000742">
    <property type="entry name" value="EGF"/>
</dbReference>
<keyword evidence="1" id="KW-0245">EGF-like domain</keyword>
<dbReference type="GO" id="GO:0003924">
    <property type="term" value="F:GTPase activity"/>
    <property type="evidence" value="ECO:0007669"/>
    <property type="project" value="InterPro"/>
</dbReference>
<dbReference type="VEuPathDB" id="VectorBase:GPAI000331"/>
<feature type="disulfide bond" evidence="1">
    <location>
        <begin position="21"/>
        <end position="31"/>
    </location>
</feature>
<evidence type="ECO:0000259" key="2">
    <source>
        <dbReference type="PROSITE" id="PS50026"/>
    </source>
</evidence>
<dbReference type="SUPFAM" id="SSF52540">
    <property type="entry name" value="P-loop containing nucleoside triphosphate hydrolases"/>
    <property type="match status" value="1"/>
</dbReference>
<dbReference type="CDD" id="cd00054">
    <property type="entry name" value="EGF_CA"/>
    <property type="match status" value="1"/>
</dbReference>
<dbReference type="EnsemblMetazoa" id="GPAI000331-RA">
    <property type="protein sequence ID" value="GPAI000331-PA"/>
    <property type="gene ID" value="GPAI000331"/>
</dbReference>
<feature type="disulfide bond" evidence="1">
    <location>
        <begin position="38"/>
        <end position="47"/>
    </location>
</feature>
<dbReference type="Gene3D" id="2.10.25.10">
    <property type="entry name" value="Laminin"/>
    <property type="match status" value="1"/>
</dbReference>
<protein>
    <recommendedName>
        <fullName evidence="2">EGF-like domain-containing protein</fullName>
    </recommendedName>
</protein>
<comment type="caution">
    <text evidence="1">Lacks conserved residue(s) required for the propagation of feature annotation.</text>
</comment>
<feature type="domain" description="EGF-like" evidence="2">
    <location>
        <begin position="17"/>
        <end position="48"/>
    </location>
</feature>
<dbReference type="GO" id="GO:0005525">
    <property type="term" value="F:GTP binding"/>
    <property type="evidence" value="ECO:0007669"/>
    <property type="project" value="InterPro"/>
</dbReference>
<proteinExistence type="predicted"/>
<reference evidence="4" key="1">
    <citation type="submission" date="2014-03" db="EMBL/GenBank/DDBJ databases">
        <authorList>
            <person name="Aksoy S."/>
            <person name="Warren W."/>
            <person name="Wilson R.K."/>
        </authorList>
    </citation>
    <scope>NUCLEOTIDE SEQUENCE [LARGE SCALE GENOMIC DNA]</scope>
    <source>
        <strain evidence="4">IAEA</strain>
    </source>
</reference>
<keyword evidence="1" id="KW-1015">Disulfide bond</keyword>
<sequence length="381" mass="43668">MYIDTNYVYDSFRASYYISNCLNNCHNHGKCVGHQCVCHGEWVGPDCEDEVCSNKSGDLQSQWKCIKGLCHCEKGYSGRLRDLHEQPPGGNWRWLATDAEAVLHHKNEDEAKLCVRNILYTLAESNLHQRQRRNSQLLTAVSINSTDEEWSRDESIYRISWPVCYVEIEAEWELIHPSGGKKLDVRLAAHTTVYYKATNSLIVFGGIMTSVTRFSKLSDRIFAFQLDKLHWTEILYPRTALRDTNIPMTMLTLVGNKLDLLSERAVSREEAYVFATSIGASNFEISAGYLARNQILVHMQLETSPQHHETVKGRNNANLLSIMERTQTKTIAEYERPYPAGVKPNNNKRKRDLHISPKPMTTIFVALPKNIDGRKLFENKE</sequence>
<dbReference type="Gene3D" id="3.40.50.300">
    <property type="entry name" value="P-loop containing nucleotide triphosphate hydrolases"/>
    <property type="match status" value="1"/>
</dbReference>
<dbReference type="Proteomes" id="UP000092445">
    <property type="component" value="Unassembled WGS sequence"/>
</dbReference>